<dbReference type="SUPFAM" id="SSF53335">
    <property type="entry name" value="S-adenosyl-L-methionine-dependent methyltransferases"/>
    <property type="match status" value="1"/>
</dbReference>
<keyword evidence="2" id="KW-0808">Transferase</keyword>
<evidence type="ECO:0000259" key="1">
    <source>
        <dbReference type="Pfam" id="PF08242"/>
    </source>
</evidence>
<keyword evidence="3" id="KW-1185">Reference proteome</keyword>
<proteinExistence type="predicted"/>
<dbReference type="Proteomes" id="UP000323876">
    <property type="component" value="Unassembled WGS sequence"/>
</dbReference>
<dbReference type="Gene3D" id="3.40.50.150">
    <property type="entry name" value="Vaccinia Virus protein VP39"/>
    <property type="match status" value="1"/>
</dbReference>
<accession>A0A5N0DXJ7</accession>
<dbReference type="InterPro" id="IPR013217">
    <property type="entry name" value="Methyltransf_12"/>
</dbReference>
<dbReference type="EMBL" id="VXLC01000031">
    <property type="protein sequence ID" value="KAA8881857.1"/>
    <property type="molecule type" value="Genomic_DNA"/>
</dbReference>
<feature type="domain" description="Methyltransferase type 12" evidence="1">
    <location>
        <begin position="62"/>
        <end position="165"/>
    </location>
</feature>
<protein>
    <submittedName>
        <fullName evidence="2">Methyltransferase domain-containing protein</fullName>
    </submittedName>
</protein>
<dbReference type="RefSeq" id="WP_150407382.1">
    <property type="nucleotide sequence ID" value="NZ_VXLC01000031.1"/>
</dbReference>
<organism evidence="2 3">
    <name type="scientific">Nocardia colli</name>
    <dbReference type="NCBI Taxonomy" id="2545717"/>
    <lineage>
        <taxon>Bacteria</taxon>
        <taxon>Bacillati</taxon>
        <taxon>Actinomycetota</taxon>
        <taxon>Actinomycetes</taxon>
        <taxon>Mycobacteriales</taxon>
        <taxon>Nocardiaceae</taxon>
        <taxon>Nocardia</taxon>
    </lineage>
</organism>
<evidence type="ECO:0000313" key="2">
    <source>
        <dbReference type="EMBL" id="KAA8881857.1"/>
    </source>
</evidence>
<comment type="caution">
    <text evidence="2">The sequence shown here is derived from an EMBL/GenBank/DDBJ whole genome shotgun (WGS) entry which is preliminary data.</text>
</comment>
<dbReference type="GO" id="GO:0008168">
    <property type="term" value="F:methyltransferase activity"/>
    <property type="evidence" value="ECO:0007669"/>
    <property type="project" value="UniProtKB-KW"/>
</dbReference>
<dbReference type="AlphaFoldDB" id="A0A5N0DXJ7"/>
<reference evidence="2 3" key="1">
    <citation type="submission" date="2019-09" db="EMBL/GenBank/DDBJ databases">
        <authorList>
            <person name="Wang X."/>
        </authorList>
    </citation>
    <scope>NUCLEOTIDE SEQUENCE [LARGE SCALE GENOMIC DNA]</scope>
    <source>
        <strain evidence="2 3">CICC 11023</strain>
    </source>
</reference>
<dbReference type="InterPro" id="IPR029063">
    <property type="entry name" value="SAM-dependent_MTases_sf"/>
</dbReference>
<name>A0A5N0DXJ7_9NOCA</name>
<dbReference type="GO" id="GO:0032259">
    <property type="term" value="P:methylation"/>
    <property type="evidence" value="ECO:0007669"/>
    <property type="project" value="UniProtKB-KW"/>
</dbReference>
<keyword evidence="2" id="KW-0489">Methyltransferase</keyword>
<dbReference type="OrthoDB" id="3528482at2"/>
<sequence>MNESISTDDRIPVRRNTDGRTFLIEAFTNFRTTGAIAPSSRRLAARLAAPLHDQAGQPLAVLEVGAGTGSVTRALIPLLCAGSRLDIVEVNPRFAAHLRRLVHTHPHPAAATNRVCVHQTLVEQFETGHRYDSIVSGLPFTNFTADQVRKIMDRYLELLHPGGTLTYFSYLATGHARRLLASRAEAVRHRAVEAVLADYRRRYATGSSTVWGNVPPARVWQLQAPLPSDVPNSVRIEPGAHR</sequence>
<evidence type="ECO:0000313" key="3">
    <source>
        <dbReference type="Proteomes" id="UP000323876"/>
    </source>
</evidence>
<gene>
    <name evidence="2" type="ORF">F3087_39990</name>
</gene>
<dbReference type="Pfam" id="PF08242">
    <property type="entry name" value="Methyltransf_12"/>
    <property type="match status" value="1"/>
</dbReference>
<dbReference type="CDD" id="cd02440">
    <property type="entry name" value="AdoMet_MTases"/>
    <property type="match status" value="1"/>
</dbReference>